<dbReference type="InterPro" id="IPR003029">
    <property type="entry name" value="S1_domain"/>
</dbReference>
<dbReference type="NCBIfam" id="TIGR00757">
    <property type="entry name" value="RNaseEG"/>
    <property type="match status" value="1"/>
</dbReference>
<keyword evidence="10" id="KW-0479">Metal-binding</keyword>
<evidence type="ECO:0000256" key="8">
    <source>
        <dbReference type="ARBA" id="ARBA00022694"/>
    </source>
</evidence>
<dbReference type="Gene3D" id="2.40.50.140">
    <property type="entry name" value="Nucleic acid-binding proteins"/>
    <property type="match status" value="1"/>
</dbReference>
<dbReference type="Pfam" id="PF10150">
    <property type="entry name" value="RNase_E_G"/>
    <property type="match status" value="1"/>
</dbReference>
<dbReference type="InterPro" id="IPR004659">
    <property type="entry name" value="RNase_E/G"/>
</dbReference>
<dbReference type="GO" id="GO:0004540">
    <property type="term" value="F:RNA nuclease activity"/>
    <property type="evidence" value="ECO:0007669"/>
    <property type="project" value="InterPro"/>
</dbReference>
<feature type="domain" description="S1 motif" evidence="16">
    <location>
        <begin position="62"/>
        <end position="141"/>
    </location>
</feature>
<dbReference type="STRING" id="266264.Rmet_0778"/>
<dbReference type="eggNOG" id="COG1530">
    <property type="taxonomic scope" value="Bacteria"/>
</dbReference>
<dbReference type="KEGG" id="rme:Rmet_0778"/>
<organism evidence="17 18">
    <name type="scientific">Cupriavidus metallidurans (strain ATCC 43123 / DSM 2839 / NBRC 102507 / CH34)</name>
    <name type="common">Ralstonia metallidurans</name>
    <dbReference type="NCBI Taxonomy" id="266264"/>
    <lineage>
        <taxon>Bacteria</taxon>
        <taxon>Pseudomonadati</taxon>
        <taxon>Pseudomonadota</taxon>
        <taxon>Betaproteobacteria</taxon>
        <taxon>Burkholderiales</taxon>
        <taxon>Burkholderiaceae</taxon>
        <taxon>Cupriavidus</taxon>
    </lineage>
</organism>
<keyword evidence="18" id="KW-1185">Reference proteome</keyword>
<evidence type="ECO:0000256" key="1">
    <source>
        <dbReference type="ARBA" id="ARBA00001946"/>
    </source>
</evidence>
<evidence type="ECO:0000256" key="7">
    <source>
        <dbReference type="ARBA" id="ARBA00022555"/>
    </source>
</evidence>
<keyword evidence="13 17" id="KW-0378">Hydrolase</keyword>
<evidence type="ECO:0000256" key="3">
    <source>
        <dbReference type="ARBA" id="ARBA00005663"/>
    </source>
</evidence>
<dbReference type="AlphaFoldDB" id="Q1LQB2"/>
<keyword evidence="15" id="KW-0694">RNA-binding</keyword>
<keyword evidence="11" id="KW-0699">rRNA-binding</keyword>
<reference evidence="18" key="1">
    <citation type="journal article" date="2010" name="PLoS ONE">
        <title>The complete genome sequence of Cupriavidus metallidurans strain CH34, a master survivalist in harsh and anthropogenic environments.</title>
        <authorList>
            <person name="Janssen P.J."/>
            <person name="Van Houdt R."/>
            <person name="Moors H."/>
            <person name="Monsieurs P."/>
            <person name="Morin N."/>
            <person name="Michaux A."/>
            <person name="Benotmane M.A."/>
            <person name="Leys N."/>
            <person name="Vallaeys T."/>
            <person name="Lapidus A."/>
            <person name="Monchy S."/>
            <person name="Medigue C."/>
            <person name="Taghavi S."/>
            <person name="McCorkle S."/>
            <person name="Dunn J."/>
            <person name="van der Lelie D."/>
            <person name="Mergeay M."/>
        </authorList>
    </citation>
    <scope>NUCLEOTIDE SEQUENCE [LARGE SCALE GENOMIC DNA]</scope>
    <source>
        <strain evidence="18">ATCC 43123 / DSM 2839 / NBRC 102507 / CH34</strain>
    </source>
</reference>
<evidence type="ECO:0000256" key="11">
    <source>
        <dbReference type="ARBA" id="ARBA00022730"/>
    </source>
</evidence>
<dbReference type="NCBIfam" id="NF008689">
    <property type="entry name" value="PRK11712.1"/>
    <property type="match status" value="1"/>
</dbReference>
<dbReference type="SUPFAM" id="SSF50249">
    <property type="entry name" value="Nucleic acid-binding proteins"/>
    <property type="match status" value="1"/>
</dbReference>
<evidence type="ECO:0000256" key="14">
    <source>
        <dbReference type="ARBA" id="ARBA00022842"/>
    </source>
</evidence>
<evidence type="ECO:0000256" key="5">
    <source>
        <dbReference type="ARBA" id="ARBA00022490"/>
    </source>
</evidence>
<keyword evidence="6" id="KW-0698">rRNA processing</keyword>
<evidence type="ECO:0000256" key="13">
    <source>
        <dbReference type="ARBA" id="ARBA00022801"/>
    </source>
</evidence>
<dbReference type="GO" id="GO:0000049">
    <property type="term" value="F:tRNA binding"/>
    <property type="evidence" value="ECO:0007669"/>
    <property type="project" value="UniProtKB-KW"/>
</dbReference>
<evidence type="ECO:0000313" key="18">
    <source>
        <dbReference type="Proteomes" id="UP000002429"/>
    </source>
</evidence>
<evidence type="ECO:0000256" key="4">
    <source>
        <dbReference type="ARBA" id="ARBA00017719"/>
    </source>
</evidence>
<dbReference type="GO" id="GO:0005737">
    <property type="term" value="C:cytoplasm"/>
    <property type="evidence" value="ECO:0007669"/>
    <property type="project" value="UniProtKB-SubCell"/>
</dbReference>
<keyword evidence="12" id="KW-0255">Endonuclease</keyword>
<dbReference type="GO" id="GO:0006364">
    <property type="term" value="P:rRNA processing"/>
    <property type="evidence" value="ECO:0007669"/>
    <property type="project" value="UniProtKB-KW"/>
</dbReference>
<dbReference type="GO" id="GO:0046872">
    <property type="term" value="F:metal ion binding"/>
    <property type="evidence" value="ECO:0007669"/>
    <property type="project" value="UniProtKB-KW"/>
</dbReference>
<sequence>MPGHEPGHNNKRQRIGDARLSVSIAMTEDILVNITPQETRVAIVQQAAVQELHVERTLTRGLVGNIYLGKVVRVLPGMQSAFIDVGLERAAFLHVADIWHPRDGDKNGHLAIEKTLFEGQALMVQVIKDPIGTKGARLSTQVSIAGRTLVYLPQDPHIGISQRIEGEIDREALRARVQGLVPTDERGGFIVRTIAEEASDEELGNDIAYLRKIWATIRSNATTLPAPSLLYQDLNLAQRVLRDFINDATGVIQIDSRENYQKLVEFAQEYTPAVLPRLSHYTGERPIFDLFNIDAEIEKALSRRVDLKSGGYLMIDQTEAMTTIDVNTGGYVGARNFDDTIFKTNLEAAHTIARQLRLRNLGGIIIIDFIDMENVEHRDAVLSELKRALSRDRTRITVNGFSQLGLVEMTRKRTRESLAHVLCEQCPVCTGKGQVKTPRTVCYDIFREIMRESRQFNPREFRILASQEVIDLFLEEESQHLAMLGDFIGKPISLQVESTFHQEQYDIILM</sequence>
<dbReference type="GO" id="GO:0004519">
    <property type="term" value="F:endonuclease activity"/>
    <property type="evidence" value="ECO:0007669"/>
    <property type="project" value="UniProtKB-KW"/>
</dbReference>
<keyword evidence="8" id="KW-0819">tRNA processing</keyword>
<name>Q1LQB2_CUPMC</name>
<dbReference type="GO" id="GO:0008033">
    <property type="term" value="P:tRNA processing"/>
    <property type="evidence" value="ECO:0007669"/>
    <property type="project" value="UniProtKB-KW"/>
</dbReference>
<comment type="subcellular location">
    <subcellularLocation>
        <location evidence="2">Cytoplasm</location>
    </subcellularLocation>
</comment>
<evidence type="ECO:0000256" key="6">
    <source>
        <dbReference type="ARBA" id="ARBA00022552"/>
    </source>
</evidence>
<keyword evidence="5" id="KW-0963">Cytoplasm</keyword>
<gene>
    <name evidence="17" type="primary">rng</name>
    <name evidence="17" type="ordered locus">Rmet_0778</name>
</gene>
<evidence type="ECO:0000256" key="10">
    <source>
        <dbReference type="ARBA" id="ARBA00022723"/>
    </source>
</evidence>
<evidence type="ECO:0000259" key="16">
    <source>
        <dbReference type="SMART" id="SM00316"/>
    </source>
</evidence>
<dbReference type="HOGENOM" id="CLU_003468_5_3_4"/>
<dbReference type="GO" id="GO:0016787">
    <property type="term" value="F:hydrolase activity"/>
    <property type="evidence" value="ECO:0007669"/>
    <property type="project" value="UniProtKB-KW"/>
</dbReference>
<evidence type="ECO:0000313" key="17">
    <source>
        <dbReference type="EMBL" id="ABF07664.1"/>
    </source>
</evidence>
<evidence type="ECO:0000256" key="12">
    <source>
        <dbReference type="ARBA" id="ARBA00022759"/>
    </source>
</evidence>
<dbReference type="Gene3D" id="3.40.1260.20">
    <property type="entry name" value="Ribonuclease E, catalytic domain"/>
    <property type="match status" value="1"/>
</dbReference>
<keyword evidence="7" id="KW-0820">tRNA-binding</keyword>
<comment type="similarity">
    <text evidence="3">Belongs to the RNase E/G family. RNase G subfamily.</text>
</comment>
<dbReference type="SMART" id="SM00316">
    <property type="entry name" value="S1"/>
    <property type="match status" value="1"/>
</dbReference>
<evidence type="ECO:0000256" key="2">
    <source>
        <dbReference type="ARBA" id="ARBA00004496"/>
    </source>
</evidence>
<protein>
    <recommendedName>
        <fullName evidence="4">Ribonuclease G</fullName>
    </recommendedName>
</protein>
<accession>Q1LQB2</accession>
<comment type="cofactor">
    <cofactor evidence="1">
        <name>Mg(2+)</name>
        <dbReference type="ChEBI" id="CHEBI:18420"/>
    </cofactor>
</comment>
<dbReference type="PANTHER" id="PTHR30001:SF0">
    <property type="entry name" value="RIBONUCLEASE G"/>
    <property type="match status" value="1"/>
</dbReference>
<proteinExistence type="inferred from homology"/>
<evidence type="ECO:0000256" key="9">
    <source>
        <dbReference type="ARBA" id="ARBA00022722"/>
    </source>
</evidence>
<dbReference type="InterPro" id="IPR012340">
    <property type="entry name" value="NA-bd_OB-fold"/>
</dbReference>
<evidence type="ECO:0000256" key="15">
    <source>
        <dbReference type="ARBA" id="ARBA00022884"/>
    </source>
</evidence>
<dbReference type="CDD" id="cd04453">
    <property type="entry name" value="S1_RNase_E"/>
    <property type="match status" value="1"/>
</dbReference>
<dbReference type="Pfam" id="PF20833">
    <property type="entry name" value="RNase_E_G_Thio"/>
    <property type="match status" value="1"/>
</dbReference>
<keyword evidence="9" id="KW-0540">Nuclease</keyword>
<dbReference type="GO" id="GO:0019843">
    <property type="term" value="F:rRNA binding"/>
    <property type="evidence" value="ECO:0007669"/>
    <property type="project" value="UniProtKB-KW"/>
</dbReference>
<dbReference type="Proteomes" id="UP000002429">
    <property type="component" value="Chromosome"/>
</dbReference>
<dbReference type="PANTHER" id="PTHR30001">
    <property type="entry name" value="RIBONUCLEASE"/>
    <property type="match status" value="1"/>
</dbReference>
<dbReference type="EMBL" id="CP000352">
    <property type="protein sequence ID" value="ABF07664.1"/>
    <property type="molecule type" value="Genomic_DNA"/>
</dbReference>
<dbReference type="InterPro" id="IPR048583">
    <property type="entry name" value="RNase_E_G_thioredoxin-like"/>
</dbReference>
<dbReference type="InterPro" id="IPR019307">
    <property type="entry name" value="RNA-bd_AU-1/RNase_E/G"/>
</dbReference>
<keyword evidence="14" id="KW-0460">Magnesium</keyword>